<name>A0A8K1G7L1_9PASS</name>
<accession>A0A8K1G7L1</accession>
<dbReference type="EMBL" id="SWJQ01000510">
    <property type="protein sequence ID" value="TRZ13439.1"/>
    <property type="molecule type" value="Genomic_DNA"/>
</dbReference>
<organism evidence="1 2">
    <name type="scientific">Zosterops borbonicus</name>
    <dbReference type="NCBI Taxonomy" id="364589"/>
    <lineage>
        <taxon>Eukaryota</taxon>
        <taxon>Metazoa</taxon>
        <taxon>Chordata</taxon>
        <taxon>Craniata</taxon>
        <taxon>Vertebrata</taxon>
        <taxon>Euteleostomi</taxon>
        <taxon>Archelosauria</taxon>
        <taxon>Archosauria</taxon>
        <taxon>Dinosauria</taxon>
        <taxon>Saurischia</taxon>
        <taxon>Theropoda</taxon>
        <taxon>Coelurosauria</taxon>
        <taxon>Aves</taxon>
        <taxon>Neognathae</taxon>
        <taxon>Neoaves</taxon>
        <taxon>Telluraves</taxon>
        <taxon>Australaves</taxon>
        <taxon>Passeriformes</taxon>
        <taxon>Sylvioidea</taxon>
        <taxon>Zosteropidae</taxon>
        <taxon>Zosterops</taxon>
    </lineage>
</organism>
<evidence type="ECO:0000313" key="1">
    <source>
        <dbReference type="EMBL" id="TRZ13439.1"/>
    </source>
</evidence>
<evidence type="ECO:0000313" key="2">
    <source>
        <dbReference type="Proteomes" id="UP000796761"/>
    </source>
</evidence>
<reference evidence="1" key="1">
    <citation type="submission" date="2019-04" db="EMBL/GenBank/DDBJ databases">
        <title>Genome assembly of Zosterops borbonicus 15179.</title>
        <authorList>
            <person name="Leroy T."/>
            <person name="Anselmetti Y."/>
            <person name="Tilak M.-K."/>
            <person name="Nabholz B."/>
        </authorList>
    </citation>
    <scope>NUCLEOTIDE SEQUENCE</scope>
    <source>
        <strain evidence="1">HGM_15179</strain>
        <tissue evidence="1">Muscle</tissue>
    </source>
</reference>
<proteinExistence type="predicted"/>
<keyword evidence="2" id="KW-1185">Reference proteome</keyword>
<gene>
    <name evidence="1" type="ORF">HGM15179_013670</name>
</gene>
<comment type="caution">
    <text evidence="1">The sequence shown here is derived from an EMBL/GenBank/DDBJ whole genome shotgun (WGS) entry which is preliminary data.</text>
</comment>
<sequence length="190" mass="21101">MERTDYDRSGVGVTLHLEKKSIDFINPNFLNRKDHMSDLASVQTKPLEPLCGSQPEKDLGLKPDTNEHMSGFRILLPFQLPGGCWHYCTCSLTSEPARATLVAVGAGSWFFTASSLPECIQPGMALLASPGCEWSSCRDETLTGGPVIGQFRTEWEETLNFMGLGEQSLFIEMPEAMTPKYHKESSRKQP</sequence>
<dbReference type="Proteomes" id="UP000796761">
    <property type="component" value="Unassembled WGS sequence"/>
</dbReference>
<protein>
    <submittedName>
        <fullName evidence="1">Uncharacterized protein</fullName>
    </submittedName>
</protein>
<dbReference type="AlphaFoldDB" id="A0A8K1G7L1"/>